<dbReference type="STRING" id="1212491.LFA_1201"/>
<organism evidence="5 6">
    <name type="scientific">Legionella fallonii LLAP-10</name>
    <dbReference type="NCBI Taxonomy" id="1212491"/>
    <lineage>
        <taxon>Bacteria</taxon>
        <taxon>Pseudomonadati</taxon>
        <taxon>Pseudomonadota</taxon>
        <taxon>Gammaproteobacteria</taxon>
        <taxon>Legionellales</taxon>
        <taxon>Legionellaceae</taxon>
        <taxon>Legionella</taxon>
    </lineage>
</organism>
<dbReference type="EC" id="2.3.3.10" evidence="5"/>
<proteinExistence type="inferred from homology"/>
<dbReference type="Pfam" id="PF01154">
    <property type="entry name" value="HMG_CoA_synt_N"/>
    <property type="match status" value="1"/>
</dbReference>
<feature type="domain" description="Hydroxymethylglutaryl-coenzyme A synthase C-terminal" evidence="4">
    <location>
        <begin position="269"/>
        <end position="351"/>
    </location>
</feature>
<dbReference type="OrthoDB" id="9769523at2"/>
<dbReference type="SUPFAM" id="SSF53901">
    <property type="entry name" value="Thiolase-like"/>
    <property type="match status" value="2"/>
</dbReference>
<feature type="domain" description="Hydroxymethylglutaryl-coenzyme A synthase C-terminal" evidence="4">
    <location>
        <begin position="187"/>
        <end position="257"/>
    </location>
</feature>
<dbReference type="Proteomes" id="UP000032430">
    <property type="component" value="Chromosome I"/>
</dbReference>
<dbReference type="Pfam" id="PF08540">
    <property type="entry name" value="HMG_CoA_synt_C"/>
    <property type="match status" value="2"/>
</dbReference>
<dbReference type="Gene3D" id="3.40.47.10">
    <property type="match status" value="1"/>
</dbReference>
<gene>
    <name evidence="5" type="primary">mvsA</name>
    <name evidence="5" type="ORF">LFA_1201</name>
</gene>
<dbReference type="PANTHER" id="PTHR43323">
    <property type="entry name" value="3-HYDROXY-3-METHYLGLUTARYL COENZYME A SYNTHASE"/>
    <property type="match status" value="1"/>
</dbReference>
<dbReference type="InterPro" id="IPR016039">
    <property type="entry name" value="Thiolase-like"/>
</dbReference>
<dbReference type="PANTHER" id="PTHR43323:SF2">
    <property type="entry name" value="HYDROXYMETHYLGLUTARYL-COA SYNTHASE"/>
    <property type="match status" value="1"/>
</dbReference>
<keyword evidence="6" id="KW-1185">Reference proteome</keyword>
<accession>A0A098G2C6</accession>
<evidence type="ECO:0000313" key="5">
    <source>
        <dbReference type="EMBL" id="CEG56632.1"/>
    </source>
</evidence>
<name>A0A098G2C6_9GAMM</name>
<reference evidence="6" key="1">
    <citation type="submission" date="2014-09" db="EMBL/GenBank/DDBJ databases">
        <authorList>
            <person name="Gomez-Valero L."/>
        </authorList>
    </citation>
    <scope>NUCLEOTIDE SEQUENCE [LARGE SCALE GENOMIC DNA]</scope>
    <source>
        <strain evidence="6">ATCC700992</strain>
    </source>
</reference>
<evidence type="ECO:0000259" key="4">
    <source>
        <dbReference type="Pfam" id="PF08540"/>
    </source>
</evidence>
<comment type="similarity">
    <text evidence="1">Belongs to the thiolase-like superfamily. HMG-CoA synthase family.</text>
</comment>
<dbReference type="InterPro" id="IPR013528">
    <property type="entry name" value="HMG_CoA_synth_N"/>
</dbReference>
<evidence type="ECO:0000256" key="2">
    <source>
        <dbReference type="ARBA" id="ARBA00022679"/>
    </source>
</evidence>
<feature type="domain" description="Hydroxymethylglutaryl-coenzyme A synthase N-terminal" evidence="3">
    <location>
        <begin position="4"/>
        <end position="171"/>
    </location>
</feature>
<dbReference type="GO" id="GO:0004421">
    <property type="term" value="F:hydroxymethylglutaryl-CoA synthase activity"/>
    <property type="evidence" value="ECO:0007669"/>
    <property type="project" value="UniProtKB-EC"/>
</dbReference>
<keyword evidence="2 5" id="KW-0808">Transferase</keyword>
<dbReference type="RefSeq" id="WP_045095265.1">
    <property type="nucleotide sequence ID" value="NZ_LN614827.1"/>
</dbReference>
<dbReference type="AlphaFoldDB" id="A0A098G2C6"/>
<dbReference type="EMBL" id="LN614827">
    <property type="protein sequence ID" value="CEG56632.1"/>
    <property type="molecule type" value="Genomic_DNA"/>
</dbReference>
<dbReference type="KEGG" id="lfa:LFA_1201"/>
<evidence type="ECO:0000313" key="6">
    <source>
        <dbReference type="Proteomes" id="UP000032430"/>
    </source>
</evidence>
<keyword evidence="5" id="KW-0012">Acyltransferase</keyword>
<evidence type="ECO:0000259" key="3">
    <source>
        <dbReference type="Pfam" id="PF01154"/>
    </source>
</evidence>
<evidence type="ECO:0000256" key="1">
    <source>
        <dbReference type="ARBA" id="ARBA00007061"/>
    </source>
</evidence>
<dbReference type="CDD" id="cd00827">
    <property type="entry name" value="init_cond_enzymes"/>
    <property type="match status" value="1"/>
</dbReference>
<dbReference type="InterPro" id="IPR013746">
    <property type="entry name" value="HMG_CoA_synt_C_dom"/>
</dbReference>
<sequence>MSEKNIGISAVGLHFPSLAMNVEELAILRGIAPEKFTLGLACREFSLCSKHENIISLAVGAAQMALSHWDKTLDDIGMIVVGTESGLDMSRPLSAWVAEQLNLSGMIRSYEVKHACYGGTLAIKQAVEWKLSGAGGKKAALVIAADISLYEPSSNAEPTQGAGAVAFIIDENPQIAAIDVRSYPWSKPVFDFWRPIDKKYPEVDGEFSLECYKEAVLNCFNLLIQDIGINAVEHEFHAHCFHVPFPKMVKKAVVHFFQHQGWSNEKIEHYFKEKVEPTMIWNQLSGNCYTASLWISVTKALSQLKQGQKLSAFSYGSGYGAELLTLTAMSKVDNSYWVPEVEKLFRQRQKLTAAEYELLRKEK</sequence>
<protein>
    <submittedName>
        <fullName evidence="5">Hydroxymethylglutaryl-CoA synthase</fullName>
        <ecNumber evidence="5">2.3.3.10</ecNumber>
    </submittedName>
</protein>
<dbReference type="HOGENOM" id="CLU_008065_3_2_6"/>
<dbReference type="GO" id="GO:0006084">
    <property type="term" value="P:acetyl-CoA metabolic process"/>
    <property type="evidence" value="ECO:0007669"/>
    <property type="project" value="InterPro"/>
</dbReference>